<sequence>MMNFKTYVFILIFNIVLFSKFVKSYQVFDIENPDQNLVFSTSDSGDGPVLARTFSLKSESNVVKVKYGNENIWTSGVFGEKVVSIQIIKAYGLNKLLTIDTLNNGLLVTYYFRWLQYSWRSITNRGYLSIRASIRVDRVLNIKPPFDTQTFEIHHNQVYGMESTTIVTKDEYEVRKVNDGDNTVWTGNINLKCRGAIIHGPIQAPKLMQLHLIRLENEHTSIYLYNTEGGWVAVLRPMFYNILARLDAEEEQRRRDQSAQNQ</sequence>
<dbReference type="eggNOG" id="ENOG502QWYV">
    <property type="taxonomic scope" value="Eukaryota"/>
</dbReference>
<feature type="chain" id="PRO_5004241259" evidence="1">
    <location>
        <begin position="25"/>
        <end position="262"/>
    </location>
</feature>
<dbReference type="KEGG" id="tpv:TP02_0214"/>
<dbReference type="InterPro" id="IPR007480">
    <property type="entry name" value="DUF529"/>
</dbReference>
<protein>
    <submittedName>
        <fullName evidence="2">Uncharacterized protein</fullName>
    </submittedName>
</protein>
<dbReference type="GeneID" id="3502328"/>
<comment type="caution">
    <text evidence="2">The sequence shown here is derived from an EMBL/GenBank/DDBJ whole genome shotgun (WGS) entry which is preliminary data.</text>
</comment>
<keyword evidence="3" id="KW-1185">Reference proteome</keyword>
<evidence type="ECO:0000256" key="1">
    <source>
        <dbReference type="SAM" id="SignalP"/>
    </source>
</evidence>
<dbReference type="EMBL" id="AAGK01000002">
    <property type="protein sequence ID" value="EAN32497.1"/>
    <property type="molecule type" value="Genomic_DNA"/>
</dbReference>
<gene>
    <name evidence="2" type="ordered locus">TP02_0214</name>
</gene>
<proteinExistence type="predicted"/>
<dbReference type="VEuPathDB" id="PiroplasmaDB:TpMuguga_02g00214"/>
<name>Q4N5S6_THEPA</name>
<organism evidence="2 3">
    <name type="scientific">Theileria parva</name>
    <name type="common">East coast fever infection agent</name>
    <dbReference type="NCBI Taxonomy" id="5875"/>
    <lineage>
        <taxon>Eukaryota</taxon>
        <taxon>Sar</taxon>
        <taxon>Alveolata</taxon>
        <taxon>Apicomplexa</taxon>
        <taxon>Aconoidasida</taxon>
        <taxon>Piroplasmida</taxon>
        <taxon>Theileriidae</taxon>
        <taxon>Theileria</taxon>
    </lineage>
</organism>
<reference evidence="2 3" key="1">
    <citation type="journal article" date="2005" name="Science">
        <title>Genome sequence of Theileria parva, a bovine pathogen that transforms lymphocytes.</title>
        <authorList>
            <person name="Gardner M.J."/>
            <person name="Bishop R."/>
            <person name="Shah T."/>
            <person name="de Villiers E.P."/>
            <person name="Carlton J.M."/>
            <person name="Hall N."/>
            <person name="Ren Q."/>
            <person name="Paulsen I.T."/>
            <person name="Pain A."/>
            <person name="Berriman M."/>
            <person name="Wilson R.J.M."/>
            <person name="Sato S."/>
            <person name="Ralph S.A."/>
            <person name="Mann D.J."/>
            <person name="Xiong Z."/>
            <person name="Shallom S.J."/>
            <person name="Weidman J."/>
            <person name="Jiang L."/>
            <person name="Lynn J."/>
            <person name="Weaver B."/>
            <person name="Shoaibi A."/>
            <person name="Domingo A.R."/>
            <person name="Wasawo D."/>
            <person name="Crabtree J."/>
            <person name="Wortman J.R."/>
            <person name="Haas B."/>
            <person name="Angiuoli S.V."/>
            <person name="Creasy T.H."/>
            <person name="Lu C."/>
            <person name="Suh B."/>
            <person name="Silva J.C."/>
            <person name="Utterback T.R."/>
            <person name="Feldblyum T.V."/>
            <person name="Pertea M."/>
            <person name="Allen J."/>
            <person name="Nierman W.C."/>
            <person name="Taracha E.L.N."/>
            <person name="Salzberg S.L."/>
            <person name="White O.R."/>
            <person name="Fitzhugh H.A."/>
            <person name="Morzaria S."/>
            <person name="Venter J.C."/>
            <person name="Fraser C.M."/>
            <person name="Nene V."/>
        </authorList>
    </citation>
    <scope>NUCLEOTIDE SEQUENCE [LARGE SCALE GENOMIC DNA]</scope>
    <source>
        <strain evidence="2 3">Muguga</strain>
    </source>
</reference>
<feature type="signal peptide" evidence="1">
    <location>
        <begin position="1"/>
        <end position="24"/>
    </location>
</feature>
<dbReference type="AlphaFoldDB" id="Q4N5S6"/>
<evidence type="ECO:0000313" key="3">
    <source>
        <dbReference type="Proteomes" id="UP000001949"/>
    </source>
</evidence>
<accession>Q4N5S6</accession>
<dbReference type="Pfam" id="PF04385">
    <property type="entry name" value="FAINT"/>
    <property type="match status" value="1"/>
</dbReference>
<dbReference type="InParanoid" id="Q4N5S6"/>
<dbReference type="Proteomes" id="UP000001949">
    <property type="component" value="Unassembled WGS sequence"/>
</dbReference>
<evidence type="ECO:0000313" key="2">
    <source>
        <dbReference type="EMBL" id="EAN32497.1"/>
    </source>
</evidence>
<dbReference type="OMA" id="HITHYFR"/>
<dbReference type="RefSeq" id="XP_764780.1">
    <property type="nucleotide sequence ID" value="XM_759687.1"/>
</dbReference>
<keyword evidence="1" id="KW-0732">Signal</keyword>